<dbReference type="AlphaFoldDB" id="A0A2U4BF88"/>
<dbReference type="GO" id="GO:0016203">
    <property type="term" value="P:muscle attachment"/>
    <property type="evidence" value="ECO:0007669"/>
    <property type="project" value="TreeGrafter"/>
</dbReference>
<comment type="subcellular location">
    <subcellularLocation>
        <location evidence="1">Membrane</location>
    </subcellularLocation>
</comment>
<dbReference type="GO" id="GO:0042383">
    <property type="term" value="C:sarcolemma"/>
    <property type="evidence" value="ECO:0007669"/>
    <property type="project" value="TreeGrafter"/>
</dbReference>
<evidence type="ECO:0000313" key="3">
    <source>
        <dbReference type="Proteomes" id="UP000245320"/>
    </source>
</evidence>
<name>A0A2U4BF88_TURTR</name>
<evidence type="ECO:0000256" key="1">
    <source>
        <dbReference type="ARBA" id="ARBA00004370"/>
    </source>
</evidence>
<dbReference type="GeneID" id="109550169"/>
<dbReference type="GO" id="GO:0016011">
    <property type="term" value="C:dystroglycan complex"/>
    <property type="evidence" value="ECO:0007669"/>
    <property type="project" value="TreeGrafter"/>
</dbReference>
<dbReference type="Proteomes" id="UP000245320">
    <property type="component" value="Chromosome 11"/>
</dbReference>
<dbReference type="InterPro" id="IPR015919">
    <property type="entry name" value="Cadherin-like_sf"/>
</dbReference>
<organism evidence="3 4">
    <name type="scientific">Tursiops truncatus</name>
    <name type="common">Atlantic bottle-nosed dolphin</name>
    <name type="synonym">Delphinus truncatus</name>
    <dbReference type="NCBI Taxonomy" id="9739"/>
    <lineage>
        <taxon>Eukaryota</taxon>
        <taxon>Metazoa</taxon>
        <taxon>Chordata</taxon>
        <taxon>Craniata</taxon>
        <taxon>Vertebrata</taxon>
        <taxon>Euteleostomi</taxon>
        <taxon>Mammalia</taxon>
        <taxon>Eutheria</taxon>
        <taxon>Laurasiatheria</taxon>
        <taxon>Artiodactyla</taxon>
        <taxon>Whippomorpha</taxon>
        <taxon>Cetacea</taxon>
        <taxon>Odontoceti</taxon>
        <taxon>Delphinidae</taxon>
        <taxon>Tursiops</taxon>
    </lineage>
</organism>
<dbReference type="Gene3D" id="2.60.40.10">
    <property type="entry name" value="Immunoglobulins"/>
    <property type="match status" value="1"/>
</dbReference>
<keyword evidence="2" id="KW-0472">Membrane</keyword>
<keyword evidence="3" id="KW-1185">Reference proteome</keyword>
<protein>
    <submittedName>
        <fullName evidence="4">Dystroglycan-like isoform X2</fullName>
    </submittedName>
</protein>
<dbReference type="RefSeq" id="XP_019791872.1">
    <property type="nucleotide sequence ID" value="XM_019936313.2"/>
</dbReference>
<dbReference type="PANTHER" id="PTHR21559:SF21">
    <property type="entry name" value="DYSTROGLYCAN 1"/>
    <property type="match status" value="1"/>
</dbReference>
<evidence type="ECO:0000256" key="2">
    <source>
        <dbReference type="ARBA" id="ARBA00023136"/>
    </source>
</evidence>
<dbReference type="Gene3D" id="3.30.70.1040">
    <property type="entry name" value="Dystroglycan, domain 2"/>
    <property type="match status" value="1"/>
</dbReference>
<dbReference type="InterPro" id="IPR013783">
    <property type="entry name" value="Ig-like_fold"/>
</dbReference>
<dbReference type="PANTHER" id="PTHR21559">
    <property type="entry name" value="DYSTROGLYCAN-RELATED"/>
    <property type="match status" value="1"/>
</dbReference>
<evidence type="ECO:0000313" key="4">
    <source>
        <dbReference type="RefSeq" id="XP_019791872.1"/>
    </source>
</evidence>
<dbReference type="OrthoDB" id="5990676at2759"/>
<accession>A0A2U4BF88</accession>
<reference evidence="4" key="2">
    <citation type="submission" date="2025-08" db="UniProtKB">
        <authorList>
            <consortium name="RefSeq"/>
        </authorList>
    </citation>
    <scope>IDENTIFICATION</scope>
    <source>
        <tissue evidence="4">Spleen</tissue>
    </source>
</reference>
<dbReference type="GO" id="GO:0007411">
    <property type="term" value="P:axon guidance"/>
    <property type="evidence" value="ECO:0007669"/>
    <property type="project" value="TreeGrafter"/>
</dbReference>
<dbReference type="GO" id="GO:0043236">
    <property type="term" value="F:laminin binding"/>
    <property type="evidence" value="ECO:0007669"/>
    <property type="project" value="TreeGrafter"/>
</dbReference>
<gene>
    <name evidence="4" type="primary">LOC109550169</name>
</gene>
<dbReference type="GO" id="GO:0002009">
    <property type="term" value="P:morphogenesis of an epithelium"/>
    <property type="evidence" value="ECO:0007669"/>
    <property type="project" value="TreeGrafter"/>
</dbReference>
<dbReference type="SUPFAM" id="SSF49313">
    <property type="entry name" value="Cadherin-like"/>
    <property type="match status" value="1"/>
</dbReference>
<dbReference type="GO" id="GO:0005509">
    <property type="term" value="F:calcium ion binding"/>
    <property type="evidence" value="ECO:0007669"/>
    <property type="project" value="InterPro"/>
</dbReference>
<dbReference type="InterPro" id="IPR027468">
    <property type="entry name" value="Alpha-dystroglycan_domain_2"/>
</dbReference>
<dbReference type="GO" id="GO:0021675">
    <property type="term" value="P:nerve development"/>
    <property type="evidence" value="ECO:0007669"/>
    <property type="project" value="TreeGrafter"/>
</dbReference>
<sequence length="222" mass="24692">MDTSKKRTGADLAGTRQSLDWIRRVSAIPYLALLLTSVSMHGLAVTTHYSCAETRVLHGVPDTAALVGKLFYYPVSPYAFQGKISQFQVTGVHNVKLPRWLEYNPSIKTLQGLPLEDEGRDYQIMVLVSGDFCFQQTRTASITFTLHVLDRDEVKEASWIPSPSGIRTHGGSKEFSTIVAEITLKAAAETLGVQDRLFLVHTLADYFHLDPSLVTMSTFRSK</sequence>
<reference evidence="3" key="1">
    <citation type="submission" date="2024-06" db="UniProtKB">
        <authorList>
            <consortium name="RefSeq"/>
        </authorList>
    </citation>
    <scope>NUCLEOTIDE SEQUENCE [LARGE SCALE GENOMIC DNA]</scope>
</reference>
<proteinExistence type="predicted"/>